<dbReference type="Proteomes" id="UP000488956">
    <property type="component" value="Unassembled WGS sequence"/>
</dbReference>
<feature type="signal peptide" evidence="1">
    <location>
        <begin position="1"/>
        <end position="26"/>
    </location>
</feature>
<evidence type="ECO:0000313" key="2">
    <source>
        <dbReference type="EMBL" id="KAE9102319.1"/>
    </source>
</evidence>
<keyword evidence="1" id="KW-0732">Signal</keyword>
<evidence type="ECO:0000313" key="5">
    <source>
        <dbReference type="Proteomes" id="UP000488956"/>
    </source>
</evidence>
<dbReference type="AlphaFoldDB" id="A0A6G0KYT3"/>
<proteinExistence type="predicted"/>
<protein>
    <submittedName>
        <fullName evidence="2">Uncharacterized protein</fullName>
    </submittedName>
</protein>
<dbReference type="Proteomes" id="UP000476176">
    <property type="component" value="Unassembled WGS sequence"/>
</dbReference>
<sequence length="53" mass="5854">MLVTNHTFSWLCSSLTVMNWITSGCGFENTSLSVPSYCSRGLLVRLTVALLSR</sequence>
<evidence type="ECO:0000256" key="1">
    <source>
        <dbReference type="SAM" id="SignalP"/>
    </source>
</evidence>
<feature type="chain" id="PRO_5036174054" evidence="1">
    <location>
        <begin position="27"/>
        <end position="53"/>
    </location>
</feature>
<reference evidence="4 5" key="1">
    <citation type="submission" date="2018-09" db="EMBL/GenBank/DDBJ databases">
        <title>Genomic investigation of the strawberry pathogen Phytophthora fragariae indicates pathogenicity is determined by transcriptional variation in three key races.</title>
        <authorList>
            <person name="Adams T.M."/>
            <person name="Armitage A.D."/>
            <person name="Sobczyk M.K."/>
            <person name="Bates H.J."/>
            <person name="Dunwell J.M."/>
            <person name="Nellist C.F."/>
            <person name="Harrison R.J."/>
        </authorList>
    </citation>
    <scope>NUCLEOTIDE SEQUENCE [LARGE SCALE GENOMIC DNA]</scope>
    <source>
        <strain evidence="3 4">BC-23</strain>
        <strain evidence="2 5">ONT-3</strain>
    </source>
</reference>
<evidence type="ECO:0000313" key="4">
    <source>
        <dbReference type="Proteomes" id="UP000476176"/>
    </source>
</evidence>
<name>A0A6G0KYT3_9STRA</name>
<evidence type="ECO:0000313" key="3">
    <source>
        <dbReference type="EMBL" id="KAE9185777.1"/>
    </source>
</evidence>
<organism evidence="2 5">
    <name type="scientific">Phytophthora fragariae</name>
    <dbReference type="NCBI Taxonomy" id="53985"/>
    <lineage>
        <taxon>Eukaryota</taxon>
        <taxon>Sar</taxon>
        <taxon>Stramenopiles</taxon>
        <taxon>Oomycota</taxon>
        <taxon>Peronosporomycetes</taxon>
        <taxon>Peronosporales</taxon>
        <taxon>Peronosporaceae</taxon>
        <taxon>Phytophthora</taxon>
    </lineage>
</organism>
<accession>A0A6G0KYT3</accession>
<comment type="caution">
    <text evidence="2">The sequence shown here is derived from an EMBL/GenBank/DDBJ whole genome shotgun (WGS) entry which is preliminary data.</text>
</comment>
<dbReference type="EMBL" id="QXGC01002467">
    <property type="protein sequence ID" value="KAE9185777.1"/>
    <property type="molecule type" value="Genomic_DNA"/>
</dbReference>
<dbReference type="EMBL" id="QXFX01000861">
    <property type="protein sequence ID" value="KAE9102319.1"/>
    <property type="molecule type" value="Genomic_DNA"/>
</dbReference>
<gene>
    <name evidence="3" type="ORF">PF004_g23264</name>
    <name evidence="2" type="ORF">PF010_g14143</name>
</gene>